<protein>
    <submittedName>
        <fullName evidence="1">Uncharacterized protein</fullName>
    </submittedName>
</protein>
<proteinExistence type="predicted"/>
<keyword evidence="2" id="KW-1185">Reference proteome</keyword>
<comment type="caution">
    <text evidence="1">The sequence shown here is derived from an EMBL/GenBank/DDBJ whole genome shotgun (WGS) entry which is preliminary data.</text>
</comment>
<dbReference type="AlphaFoldDB" id="A0A9W8N9M6"/>
<gene>
    <name evidence="1" type="ORF">NPX13_g7633</name>
</gene>
<evidence type="ECO:0000313" key="2">
    <source>
        <dbReference type="Proteomes" id="UP001148614"/>
    </source>
</evidence>
<accession>A0A9W8N9M6</accession>
<dbReference type="EMBL" id="JANPWZ010001535">
    <property type="protein sequence ID" value="KAJ3565064.1"/>
    <property type="molecule type" value="Genomic_DNA"/>
</dbReference>
<dbReference type="Proteomes" id="UP001148614">
    <property type="component" value="Unassembled WGS sequence"/>
</dbReference>
<name>A0A9W8N9M6_9PEZI</name>
<organism evidence="1 2">
    <name type="scientific">Xylaria arbuscula</name>
    <dbReference type="NCBI Taxonomy" id="114810"/>
    <lineage>
        <taxon>Eukaryota</taxon>
        <taxon>Fungi</taxon>
        <taxon>Dikarya</taxon>
        <taxon>Ascomycota</taxon>
        <taxon>Pezizomycotina</taxon>
        <taxon>Sordariomycetes</taxon>
        <taxon>Xylariomycetidae</taxon>
        <taxon>Xylariales</taxon>
        <taxon>Xylariaceae</taxon>
        <taxon>Xylaria</taxon>
    </lineage>
</organism>
<sequence>MDRLADHAGTPSGQEVFMMELAVEAERLLVILTRLMANNYVRCMQDEYESAVASTCGNDQCPGQWHRAREAMSIRQGNERRDELLMVADVMSEDGDDDKDK</sequence>
<reference evidence="1" key="1">
    <citation type="submission" date="2022-07" db="EMBL/GenBank/DDBJ databases">
        <title>Genome Sequence of Xylaria arbuscula.</title>
        <authorList>
            <person name="Buettner E."/>
        </authorList>
    </citation>
    <scope>NUCLEOTIDE SEQUENCE</scope>
    <source>
        <strain evidence="1">VT107</strain>
    </source>
</reference>
<evidence type="ECO:0000313" key="1">
    <source>
        <dbReference type="EMBL" id="KAJ3565064.1"/>
    </source>
</evidence>